<reference evidence="2 3" key="1">
    <citation type="submission" date="2023-10" db="EMBL/GenBank/DDBJ databases">
        <title>The genome sequence of Streptomyces sp. HUAS YS2.</title>
        <authorList>
            <person name="Mo P."/>
        </authorList>
    </citation>
    <scope>NUCLEOTIDE SEQUENCE [LARGE SCALE GENOMIC DNA]</scope>
    <source>
        <strain evidence="2 3">HUAS YS2</strain>
    </source>
</reference>
<dbReference type="EMBL" id="CP137573">
    <property type="protein sequence ID" value="WOX24310.1"/>
    <property type="molecule type" value="Genomic_DNA"/>
</dbReference>
<protein>
    <recommendedName>
        <fullName evidence="4">Molecular chaperone DnaJ</fullName>
    </recommendedName>
</protein>
<evidence type="ECO:0000313" key="3">
    <source>
        <dbReference type="Proteomes" id="UP001301731"/>
    </source>
</evidence>
<accession>A0ABZ0LXR5</accession>
<dbReference type="Proteomes" id="UP001301731">
    <property type="component" value="Chromosome"/>
</dbReference>
<gene>
    <name evidence="2" type="ORF">R2D22_24190</name>
</gene>
<sequence length="57" mass="5978">MAARKTARKAAPKKCPDCSGAGETAETVRVGSRTRRDTDHRQAAVCLTCLGTGEATD</sequence>
<evidence type="ECO:0008006" key="4">
    <source>
        <dbReference type="Google" id="ProtNLM"/>
    </source>
</evidence>
<evidence type="ECO:0000256" key="1">
    <source>
        <dbReference type="SAM" id="MobiDB-lite"/>
    </source>
</evidence>
<feature type="compositionally biased region" description="Basic residues" evidence="1">
    <location>
        <begin position="1"/>
        <end position="12"/>
    </location>
</feature>
<dbReference type="RefSeq" id="WP_318106761.1">
    <property type="nucleotide sequence ID" value="NZ_CP137573.1"/>
</dbReference>
<name>A0ABZ0LXR5_9ACTN</name>
<keyword evidence="3" id="KW-1185">Reference proteome</keyword>
<feature type="region of interest" description="Disordered" evidence="1">
    <location>
        <begin position="1"/>
        <end position="38"/>
    </location>
</feature>
<organism evidence="2 3">
    <name type="scientific">Streptomyces solicathayae</name>
    <dbReference type="NCBI Taxonomy" id="3081768"/>
    <lineage>
        <taxon>Bacteria</taxon>
        <taxon>Bacillati</taxon>
        <taxon>Actinomycetota</taxon>
        <taxon>Actinomycetes</taxon>
        <taxon>Kitasatosporales</taxon>
        <taxon>Streptomycetaceae</taxon>
        <taxon>Streptomyces</taxon>
    </lineage>
</organism>
<evidence type="ECO:0000313" key="2">
    <source>
        <dbReference type="EMBL" id="WOX24310.1"/>
    </source>
</evidence>
<proteinExistence type="predicted"/>